<protein>
    <submittedName>
        <fullName evidence="1">Uncharacterized protein</fullName>
    </submittedName>
</protein>
<evidence type="ECO:0000313" key="1">
    <source>
        <dbReference type="EMBL" id="CRZ12616.1"/>
    </source>
</evidence>
<sequence length="112" mass="12478">LGTRTPAPVDRGKVKYLSSFTQLNARIRQRRLELISSDTDDLLVSDEIIFDSDSEIEGESDRPGGSKLESCRITTVSDNCMQKCCTTNFTENPTYSAMKFSSQVQNANSIVF</sequence>
<feature type="non-terminal residue" evidence="1">
    <location>
        <position position="1"/>
    </location>
</feature>
<accession>A0A0H5RFW3</accession>
<proteinExistence type="predicted"/>
<dbReference type="AlphaFoldDB" id="A0A0H5RFW3"/>
<reference evidence="1" key="1">
    <citation type="submission" date="2015-04" db="EMBL/GenBank/DDBJ databases">
        <title>The genome sequence of the plant pathogenic Rhizarian Plasmodiophora brassicae reveals insights in its biotrophic life cycle and the origin of chitin synthesis.</title>
        <authorList>
            <person name="Schwelm A."/>
            <person name="Fogelqvist J."/>
            <person name="Knaust A."/>
            <person name="Julke S."/>
            <person name="Lilja T."/>
            <person name="Dhandapani V."/>
            <person name="Bonilla-Rosso G."/>
            <person name="Karlsson M."/>
            <person name="Shevchenko A."/>
            <person name="Choi S.R."/>
            <person name="Kim H.G."/>
            <person name="Park J.Y."/>
            <person name="Lim Y.P."/>
            <person name="Ludwig-Muller J."/>
            <person name="Dixelius C."/>
        </authorList>
    </citation>
    <scope>NUCLEOTIDE SEQUENCE</scope>
    <source>
        <tissue evidence="1">Potato root galls</tissue>
    </source>
</reference>
<organism evidence="1">
    <name type="scientific">Spongospora subterranea</name>
    <dbReference type="NCBI Taxonomy" id="70186"/>
    <lineage>
        <taxon>Eukaryota</taxon>
        <taxon>Sar</taxon>
        <taxon>Rhizaria</taxon>
        <taxon>Endomyxa</taxon>
        <taxon>Phytomyxea</taxon>
        <taxon>Plasmodiophorida</taxon>
        <taxon>Plasmodiophoridae</taxon>
        <taxon>Spongospora</taxon>
    </lineage>
</organism>
<name>A0A0H5RFW3_9EUKA</name>
<dbReference type="EMBL" id="HACM01012174">
    <property type="protein sequence ID" value="CRZ12616.1"/>
    <property type="molecule type" value="Transcribed_RNA"/>
</dbReference>